<keyword evidence="2" id="KW-1185">Reference proteome</keyword>
<evidence type="ECO:0000313" key="2">
    <source>
        <dbReference type="Proteomes" id="UP000053825"/>
    </source>
</evidence>
<feature type="non-terminal residue" evidence="1">
    <location>
        <position position="1"/>
    </location>
</feature>
<dbReference type="Pfam" id="PF14912">
    <property type="entry name" value="THEG"/>
    <property type="match status" value="2"/>
</dbReference>
<sequence>NDMNTDVLQDNGPRYEKLAKPKKRIDKTSNFNAFNVKRGALSYQITDSLNKLAQPKWKTGANVSNESNISVSSSPASTVKRGHKLINRNMHSKYGLEGKKKEFLLDTYAHITATRYKGCSERLRELAKPKNYSPRTENYQDFDNYFQTIKKYNGKHLLPNKKIT</sequence>
<reference evidence="1 2" key="1">
    <citation type="submission" date="2015-07" db="EMBL/GenBank/DDBJ databases">
        <title>The genome of Habropoda laboriosa.</title>
        <authorList>
            <person name="Pan H."/>
            <person name="Kapheim K."/>
        </authorList>
    </citation>
    <scope>NUCLEOTIDE SEQUENCE [LARGE SCALE GENOMIC DNA]</scope>
    <source>
        <strain evidence="1">0110345459</strain>
    </source>
</reference>
<accession>A0A0L7RHN5</accession>
<dbReference type="AlphaFoldDB" id="A0A0L7RHN5"/>
<dbReference type="EMBL" id="KQ414590">
    <property type="protein sequence ID" value="KOC70365.1"/>
    <property type="molecule type" value="Genomic_DNA"/>
</dbReference>
<proteinExistence type="predicted"/>
<dbReference type="Proteomes" id="UP000053825">
    <property type="component" value="Unassembled WGS sequence"/>
</dbReference>
<gene>
    <name evidence="1" type="ORF">WH47_02868</name>
</gene>
<evidence type="ECO:0000313" key="1">
    <source>
        <dbReference type="EMBL" id="KOC70365.1"/>
    </source>
</evidence>
<protein>
    <submittedName>
        <fullName evidence="1">Uncharacterized protein</fullName>
    </submittedName>
</protein>
<organism evidence="1 2">
    <name type="scientific">Habropoda laboriosa</name>
    <dbReference type="NCBI Taxonomy" id="597456"/>
    <lineage>
        <taxon>Eukaryota</taxon>
        <taxon>Metazoa</taxon>
        <taxon>Ecdysozoa</taxon>
        <taxon>Arthropoda</taxon>
        <taxon>Hexapoda</taxon>
        <taxon>Insecta</taxon>
        <taxon>Pterygota</taxon>
        <taxon>Neoptera</taxon>
        <taxon>Endopterygota</taxon>
        <taxon>Hymenoptera</taxon>
        <taxon>Apocrita</taxon>
        <taxon>Aculeata</taxon>
        <taxon>Apoidea</taxon>
        <taxon>Anthophila</taxon>
        <taxon>Apidae</taxon>
        <taxon>Habropoda</taxon>
    </lineage>
</organism>
<name>A0A0L7RHN5_9HYME</name>
<dbReference type="InterPro" id="IPR006623">
    <property type="entry name" value="THEG"/>
</dbReference>